<dbReference type="SUPFAM" id="SSF52279">
    <property type="entry name" value="Beta-D-glucan exohydrolase, C-terminal domain"/>
    <property type="match status" value="1"/>
</dbReference>
<dbReference type="EC" id="3.2.1.21" evidence="3"/>
<dbReference type="Pfam" id="PF14310">
    <property type="entry name" value="Fn3-like"/>
    <property type="match status" value="1"/>
</dbReference>
<dbReference type="RefSeq" id="WP_256708763.1">
    <property type="nucleotide sequence ID" value="NZ_CP101914.1"/>
</dbReference>
<comment type="similarity">
    <text evidence="2">Belongs to the glycosyl hydrolase 3 family.</text>
</comment>
<dbReference type="SMART" id="SM01217">
    <property type="entry name" value="Fn3_like"/>
    <property type="match status" value="1"/>
</dbReference>
<feature type="domain" description="Fibronectin type III-like" evidence="7">
    <location>
        <begin position="635"/>
        <end position="704"/>
    </location>
</feature>
<dbReference type="Gene3D" id="2.60.40.10">
    <property type="entry name" value="Immunoglobulins"/>
    <property type="match status" value="1"/>
</dbReference>
<dbReference type="InterPro" id="IPR013783">
    <property type="entry name" value="Ig-like_fold"/>
</dbReference>
<protein>
    <recommendedName>
        <fullName evidence="3">beta-glucosidase</fullName>
        <ecNumber evidence="3">3.2.1.21</ecNumber>
    </recommendedName>
</protein>
<name>A0ABY5JTR5_9BACI</name>
<keyword evidence="9" id="KW-1185">Reference proteome</keyword>
<evidence type="ECO:0000256" key="4">
    <source>
        <dbReference type="ARBA" id="ARBA00022729"/>
    </source>
</evidence>
<dbReference type="InterPro" id="IPR001764">
    <property type="entry name" value="Glyco_hydro_3_N"/>
</dbReference>
<proteinExistence type="inferred from homology"/>
<dbReference type="Gene3D" id="3.20.20.300">
    <property type="entry name" value="Glycoside hydrolase, family 3, N-terminal domain"/>
    <property type="match status" value="1"/>
</dbReference>
<dbReference type="PANTHER" id="PTHR30620:SF16">
    <property type="entry name" value="LYSOSOMAL BETA GLUCOSIDASE"/>
    <property type="match status" value="1"/>
</dbReference>
<dbReference type="InterPro" id="IPR036881">
    <property type="entry name" value="Glyco_hydro_3_C_sf"/>
</dbReference>
<dbReference type="Gene3D" id="3.40.50.1700">
    <property type="entry name" value="Glycoside hydrolase family 3 C-terminal domain"/>
    <property type="match status" value="1"/>
</dbReference>
<sequence>MNKNNLKYLIKKMTVIEKIGQITQLSTSFFDVSGVKATGTASRMNITNEQKWNIGSVLGKLDANKMLTIQQEYLKHNRLGIPLLFMTDVVHGYKTIFPVPLALSCTWDVNMVEKVARVSAKESSSAGYHVTFSPMVDVVRDPRWGRVMESFGEDKLLNGDFGAAMVRGYQQNDLKHPESIISCVKHFAGYGASEAGRDYNTVDISEWSLRNDYFPPFEKALNAGAKMIMAAFNTLNGVPCTANKWLLGDLLRNEWNFEGAIISDWGAVKELLKHGVAENVSDATLNTLKSGLNIEMMTTAFFEAIPELIEKNEMIEKYLDEAVEYVLNLKLELGLFEDPFRGVSEQREEENILHPNNRNIARKVARKSMVLLKNDGMLPLFKHEKIALIGPYAQDKSLLGPWSIDGNYQDVVSIYDGLVKKGAYVHTLDELTYHTIADNQISAAKELVRKSDKVVLALGESEEMSGEAGSIADIGLPSSQLHLLNEVAKCGKPITLVLINGRPLDLVDVVPKVNAILEAWFPGVEGGNAIADIVMGDYNPAGKLTMSFPYRVGQIPIYYNHQNTGRPKEELLNEPRYKSQYLDIPNEPLYPFGYGLSFTKFKYGSISLSSNKMTKDEQITVDIQITNQGSIPGTETVQLYIQDRIAEVARPIKELASYQQVQLQPGESKTVTFSINEQMLRYPHTNHQVVSDPGEFIIYVGPDSSVEESARIILSE</sequence>
<dbReference type="Pfam" id="PF00933">
    <property type="entry name" value="Glyco_hydro_3"/>
    <property type="match status" value="1"/>
</dbReference>
<keyword evidence="5 8" id="KW-0378">Hydrolase</keyword>
<dbReference type="Proteomes" id="UP001059773">
    <property type="component" value="Chromosome"/>
</dbReference>
<reference evidence="8" key="1">
    <citation type="submission" date="2022-07" db="EMBL/GenBank/DDBJ databases">
        <title>FELIX.</title>
        <authorList>
            <person name="Wan K.H."/>
            <person name="Park S."/>
            <person name="Lawrence Q."/>
            <person name="Eichenberger J.P."/>
            <person name="Booth B.W."/>
            <person name="Piaggio A.J."/>
            <person name="Chandler J.C."/>
            <person name="Franklin A.B."/>
            <person name="Celniker S.E."/>
        </authorList>
    </citation>
    <scope>NUCLEOTIDE SEQUENCE</scope>
    <source>
        <strain evidence="8">QA-1986 374</strain>
    </source>
</reference>
<evidence type="ECO:0000256" key="1">
    <source>
        <dbReference type="ARBA" id="ARBA00000448"/>
    </source>
</evidence>
<comment type="catalytic activity">
    <reaction evidence="1">
        <text>Hydrolysis of terminal, non-reducing beta-D-glucosyl residues with release of beta-D-glucose.</text>
        <dbReference type="EC" id="3.2.1.21"/>
    </reaction>
</comment>
<gene>
    <name evidence="8" type="ORF">NP439_03240</name>
</gene>
<dbReference type="PRINTS" id="PR00133">
    <property type="entry name" value="GLHYDRLASE3"/>
</dbReference>
<evidence type="ECO:0000259" key="7">
    <source>
        <dbReference type="SMART" id="SM01217"/>
    </source>
</evidence>
<accession>A0ABY5JTR5</accession>
<evidence type="ECO:0000256" key="6">
    <source>
        <dbReference type="ARBA" id="ARBA00023295"/>
    </source>
</evidence>
<evidence type="ECO:0000256" key="5">
    <source>
        <dbReference type="ARBA" id="ARBA00022801"/>
    </source>
</evidence>
<organism evidence="8 9">
    <name type="scientific">Oceanobacillus jeddahense</name>
    <dbReference type="NCBI Taxonomy" id="1462527"/>
    <lineage>
        <taxon>Bacteria</taxon>
        <taxon>Bacillati</taxon>
        <taxon>Bacillota</taxon>
        <taxon>Bacilli</taxon>
        <taxon>Bacillales</taxon>
        <taxon>Bacillaceae</taxon>
        <taxon>Oceanobacillus</taxon>
    </lineage>
</organism>
<keyword evidence="4" id="KW-0732">Signal</keyword>
<evidence type="ECO:0000256" key="2">
    <source>
        <dbReference type="ARBA" id="ARBA00005336"/>
    </source>
</evidence>
<dbReference type="InterPro" id="IPR036962">
    <property type="entry name" value="Glyco_hydro_3_N_sf"/>
</dbReference>
<evidence type="ECO:0000313" key="9">
    <source>
        <dbReference type="Proteomes" id="UP001059773"/>
    </source>
</evidence>
<evidence type="ECO:0000313" key="8">
    <source>
        <dbReference type="EMBL" id="UUI03725.1"/>
    </source>
</evidence>
<evidence type="ECO:0000256" key="3">
    <source>
        <dbReference type="ARBA" id="ARBA00012744"/>
    </source>
</evidence>
<dbReference type="EMBL" id="CP101914">
    <property type="protein sequence ID" value="UUI03725.1"/>
    <property type="molecule type" value="Genomic_DNA"/>
</dbReference>
<dbReference type="GO" id="GO:0016787">
    <property type="term" value="F:hydrolase activity"/>
    <property type="evidence" value="ECO:0007669"/>
    <property type="project" value="UniProtKB-KW"/>
</dbReference>
<dbReference type="SUPFAM" id="SSF51445">
    <property type="entry name" value="(Trans)glycosidases"/>
    <property type="match status" value="1"/>
</dbReference>
<dbReference type="Pfam" id="PF01915">
    <property type="entry name" value="Glyco_hydro_3_C"/>
    <property type="match status" value="1"/>
</dbReference>
<dbReference type="InterPro" id="IPR051915">
    <property type="entry name" value="Cellulose_Degrad_GH3"/>
</dbReference>
<keyword evidence="6" id="KW-0326">Glycosidase</keyword>
<dbReference type="InterPro" id="IPR026891">
    <property type="entry name" value="Fn3-like"/>
</dbReference>
<dbReference type="PANTHER" id="PTHR30620">
    <property type="entry name" value="PERIPLASMIC BETA-GLUCOSIDASE-RELATED"/>
    <property type="match status" value="1"/>
</dbReference>
<dbReference type="InterPro" id="IPR002772">
    <property type="entry name" value="Glyco_hydro_3_C"/>
</dbReference>
<dbReference type="InterPro" id="IPR017853">
    <property type="entry name" value="GH"/>
</dbReference>